<feature type="region of interest" description="Disordered" evidence="5">
    <location>
        <begin position="1"/>
        <end position="21"/>
    </location>
</feature>
<dbReference type="WBParaSite" id="maker-unitig_40348-snap-gene-0.3-mRNA-1">
    <property type="protein sequence ID" value="maker-unitig_40348-snap-gene-0.3-mRNA-1"/>
    <property type="gene ID" value="maker-unitig_40348-snap-gene-0.3"/>
</dbReference>
<keyword evidence="3" id="KW-1133">Transmembrane helix</keyword>
<evidence type="ECO:0000259" key="6">
    <source>
        <dbReference type="Pfam" id="PF25508"/>
    </source>
</evidence>
<feature type="domain" description="TRPM-like" evidence="6">
    <location>
        <begin position="79"/>
        <end position="132"/>
    </location>
</feature>
<evidence type="ECO:0000256" key="5">
    <source>
        <dbReference type="SAM" id="MobiDB-lite"/>
    </source>
</evidence>
<dbReference type="AlphaFoldDB" id="A0A1I8FNN9"/>
<dbReference type="PANTHER" id="PTHR13800:SF12">
    <property type="entry name" value="TRANSIENT RECEPTOR POTENTIAL CATION CHANNEL SUBFAMILY M MEMBER-LIKE 2"/>
    <property type="match status" value="1"/>
</dbReference>
<name>A0A1I8FNN9_9PLAT</name>
<accession>A0A1I8FNN9</accession>
<keyword evidence="2" id="KW-0812">Transmembrane</keyword>
<evidence type="ECO:0000313" key="7">
    <source>
        <dbReference type="Proteomes" id="UP000095280"/>
    </source>
</evidence>
<reference evidence="8" key="1">
    <citation type="submission" date="2016-11" db="UniProtKB">
        <authorList>
            <consortium name="WormBaseParasite"/>
        </authorList>
    </citation>
    <scope>IDENTIFICATION</scope>
</reference>
<dbReference type="InterPro" id="IPR057366">
    <property type="entry name" value="TRPM-like"/>
</dbReference>
<sequence>PGGPRQRDAAEMALRRSGGPKPEVSMLMEIAAAQHLIESAGDDAGGNGEKAAGEDSEVLNVDQLRIAMSIDRCDIARTKILTDAKKWTQNDLEPLMLQALRDNQTEFAELMVEQGFSLNAYVKDSLMLELYGMSMAEDF</sequence>
<keyword evidence="7" id="KW-1185">Reference proteome</keyword>
<keyword evidence="4" id="KW-0472">Membrane</keyword>
<dbReference type="InterPro" id="IPR050927">
    <property type="entry name" value="TRPM"/>
</dbReference>
<comment type="subcellular location">
    <subcellularLocation>
        <location evidence="1">Membrane</location>
        <topology evidence="1">Multi-pass membrane protein</topology>
    </subcellularLocation>
</comment>
<evidence type="ECO:0000256" key="4">
    <source>
        <dbReference type="ARBA" id="ARBA00023136"/>
    </source>
</evidence>
<dbReference type="GO" id="GO:0099604">
    <property type="term" value="F:ligand-gated calcium channel activity"/>
    <property type="evidence" value="ECO:0007669"/>
    <property type="project" value="TreeGrafter"/>
</dbReference>
<feature type="compositionally biased region" description="Basic and acidic residues" evidence="5">
    <location>
        <begin position="1"/>
        <end position="14"/>
    </location>
</feature>
<evidence type="ECO:0000256" key="2">
    <source>
        <dbReference type="ARBA" id="ARBA00022692"/>
    </source>
</evidence>
<evidence type="ECO:0000256" key="1">
    <source>
        <dbReference type="ARBA" id="ARBA00004141"/>
    </source>
</evidence>
<dbReference type="PANTHER" id="PTHR13800">
    <property type="entry name" value="TRANSIENT RECEPTOR POTENTIAL CATION CHANNEL, SUBFAMILY M, MEMBER 6"/>
    <property type="match status" value="1"/>
</dbReference>
<proteinExistence type="predicted"/>
<organism evidence="7 8">
    <name type="scientific">Macrostomum lignano</name>
    <dbReference type="NCBI Taxonomy" id="282301"/>
    <lineage>
        <taxon>Eukaryota</taxon>
        <taxon>Metazoa</taxon>
        <taxon>Spiralia</taxon>
        <taxon>Lophotrochozoa</taxon>
        <taxon>Platyhelminthes</taxon>
        <taxon>Rhabditophora</taxon>
        <taxon>Macrostomorpha</taxon>
        <taxon>Macrostomida</taxon>
        <taxon>Macrostomidae</taxon>
        <taxon>Macrostomum</taxon>
    </lineage>
</organism>
<dbReference type="Proteomes" id="UP000095280">
    <property type="component" value="Unplaced"/>
</dbReference>
<dbReference type="GO" id="GO:0005886">
    <property type="term" value="C:plasma membrane"/>
    <property type="evidence" value="ECO:0007669"/>
    <property type="project" value="TreeGrafter"/>
</dbReference>
<evidence type="ECO:0000256" key="3">
    <source>
        <dbReference type="ARBA" id="ARBA00022989"/>
    </source>
</evidence>
<protein>
    <submittedName>
        <fullName evidence="8">UBA domain-containing protein</fullName>
    </submittedName>
</protein>
<evidence type="ECO:0000313" key="8">
    <source>
        <dbReference type="WBParaSite" id="maker-unitig_40348-snap-gene-0.3-mRNA-1"/>
    </source>
</evidence>
<dbReference type="Pfam" id="PF25508">
    <property type="entry name" value="TRPM2"/>
    <property type="match status" value="1"/>
</dbReference>